<dbReference type="AlphaFoldDB" id="A0AAV3ZDV0"/>
<keyword evidence="2" id="KW-1185">Reference proteome</keyword>
<proteinExistence type="predicted"/>
<dbReference type="EMBL" id="BLXT01002287">
    <property type="protein sequence ID" value="GFN92706.1"/>
    <property type="molecule type" value="Genomic_DNA"/>
</dbReference>
<evidence type="ECO:0000313" key="1">
    <source>
        <dbReference type="EMBL" id="GFN92706.1"/>
    </source>
</evidence>
<protein>
    <submittedName>
        <fullName evidence="1">Uncharacterized protein</fullName>
    </submittedName>
</protein>
<reference evidence="1 2" key="1">
    <citation type="journal article" date="2021" name="Elife">
        <title>Chloroplast acquisition without the gene transfer in kleptoplastic sea slugs, Plakobranchus ocellatus.</title>
        <authorList>
            <person name="Maeda T."/>
            <person name="Takahashi S."/>
            <person name="Yoshida T."/>
            <person name="Shimamura S."/>
            <person name="Takaki Y."/>
            <person name="Nagai Y."/>
            <person name="Toyoda A."/>
            <person name="Suzuki Y."/>
            <person name="Arimoto A."/>
            <person name="Ishii H."/>
            <person name="Satoh N."/>
            <person name="Nishiyama T."/>
            <person name="Hasebe M."/>
            <person name="Maruyama T."/>
            <person name="Minagawa J."/>
            <person name="Obokata J."/>
            <person name="Shigenobu S."/>
        </authorList>
    </citation>
    <scope>NUCLEOTIDE SEQUENCE [LARGE SCALE GENOMIC DNA]</scope>
</reference>
<accession>A0AAV3ZDV0</accession>
<gene>
    <name evidence="1" type="ORF">PoB_001921200</name>
</gene>
<dbReference type="Proteomes" id="UP000735302">
    <property type="component" value="Unassembled WGS sequence"/>
</dbReference>
<sequence length="109" mass="12905">MNIKNYYWSDENKFIALSNLLTGDTMKLLQTLSELQWTCQHLKEAILKHLCTEDCYDEKVRHAIPLQSENTDAFISKIKMMFDRWTELAGVTKGELRDLVIRDQLYRSF</sequence>
<evidence type="ECO:0000313" key="2">
    <source>
        <dbReference type="Proteomes" id="UP000735302"/>
    </source>
</evidence>
<organism evidence="1 2">
    <name type="scientific">Plakobranchus ocellatus</name>
    <dbReference type="NCBI Taxonomy" id="259542"/>
    <lineage>
        <taxon>Eukaryota</taxon>
        <taxon>Metazoa</taxon>
        <taxon>Spiralia</taxon>
        <taxon>Lophotrochozoa</taxon>
        <taxon>Mollusca</taxon>
        <taxon>Gastropoda</taxon>
        <taxon>Heterobranchia</taxon>
        <taxon>Euthyneura</taxon>
        <taxon>Panpulmonata</taxon>
        <taxon>Sacoglossa</taxon>
        <taxon>Placobranchoidea</taxon>
        <taxon>Plakobranchidae</taxon>
        <taxon>Plakobranchus</taxon>
    </lineage>
</organism>
<comment type="caution">
    <text evidence="1">The sequence shown here is derived from an EMBL/GenBank/DDBJ whole genome shotgun (WGS) entry which is preliminary data.</text>
</comment>
<name>A0AAV3ZDV0_9GAST</name>